<dbReference type="AlphaFoldDB" id="A0A7Y9G5B3"/>
<comment type="caution">
    <text evidence="2">The sequence shown here is derived from an EMBL/GenBank/DDBJ whole genome shotgun (WGS) entry which is preliminary data.</text>
</comment>
<accession>A0A7Y9G5B3</accession>
<name>A0A7Y9G5B3_9ACTN</name>
<dbReference type="RefSeq" id="WP_179831574.1">
    <property type="nucleotide sequence ID" value="NZ_BMRD01000005.1"/>
</dbReference>
<reference evidence="2 3" key="1">
    <citation type="submission" date="2020-07" db="EMBL/GenBank/DDBJ databases">
        <title>Sequencing the genomes of 1000 actinobacteria strains.</title>
        <authorList>
            <person name="Klenk H.-P."/>
        </authorList>
    </citation>
    <scope>NUCLEOTIDE SEQUENCE [LARGE SCALE GENOMIC DNA]</scope>
    <source>
        <strain evidence="2 3">DSM 43461</strain>
    </source>
</reference>
<evidence type="ECO:0000313" key="3">
    <source>
        <dbReference type="Proteomes" id="UP000591272"/>
    </source>
</evidence>
<keyword evidence="3" id="KW-1185">Reference proteome</keyword>
<sequence>MRRLLALVTALAVTFSLAAVPADAAAILRVISTRVLSPGATTKIEVAAESGLDITKVRAVTEPYEGGSATPLTADDFELVEGTATNGVWRTKTAVTVDPGRWWVNVELTNAEQTVLARHRATVDNGADTMISDFTVTPDVVDIENPSATFRGRLMSRAANGELVPVAGETLRLIPDIGQFATAVSGADGRVEGQASFSGYTRMSLVYRGSFLYRPTESGLGTVAMRRLNTRITVDVPEHLVAGDRVNVTGRLEREDHNGVWAPLAGKQVEIKFAGSAPEPVWTTLGRATTGAGGAFTFLINPSEGGAWSASFATDALGWPADYPGYFRSEGQPRYRSVAYRTSVTGFNAAPEPVGRGENVTAYGRVLTRLADGRWLGAPGNASVQLQFSTDRKTWSTKGAVGVFRDGTFSVEGRADRTGYWRALVPKSDSTEQSVSGNDNVEVRYRTKILDFNAAPEPVKKGGTVTVMGTVYRQTSKWYTYGGKTVVFYFLPKGSSKWVYMGKQATDRIGRFRKGFKATKDGTWRAYSGATSTYAKTYRDDYVDVR</sequence>
<gene>
    <name evidence="2" type="ORF">BJ999_000302</name>
</gene>
<feature type="chain" id="PRO_5038657609" evidence="1">
    <location>
        <begin position="19"/>
        <end position="546"/>
    </location>
</feature>
<dbReference type="EMBL" id="JACCBT010000001">
    <property type="protein sequence ID" value="NYE10006.1"/>
    <property type="molecule type" value="Genomic_DNA"/>
</dbReference>
<feature type="signal peptide" evidence="1">
    <location>
        <begin position="1"/>
        <end position="18"/>
    </location>
</feature>
<evidence type="ECO:0000313" key="2">
    <source>
        <dbReference type="EMBL" id="NYE10006.1"/>
    </source>
</evidence>
<proteinExistence type="predicted"/>
<protein>
    <submittedName>
        <fullName evidence="2">Uncharacterized protein</fullName>
    </submittedName>
</protein>
<evidence type="ECO:0000256" key="1">
    <source>
        <dbReference type="SAM" id="SignalP"/>
    </source>
</evidence>
<keyword evidence="1" id="KW-0732">Signal</keyword>
<dbReference type="Proteomes" id="UP000591272">
    <property type="component" value="Unassembled WGS sequence"/>
</dbReference>
<organism evidence="2 3">
    <name type="scientific">Actinomadura citrea</name>
    <dbReference type="NCBI Taxonomy" id="46158"/>
    <lineage>
        <taxon>Bacteria</taxon>
        <taxon>Bacillati</taxon>
        <taxon>Actinomycetota</taxon>
        <taxon>Actinomycetes</taxon>
        <taxon>Streptosporangiales</taxon>
        <taxon>Thermomonosporaceae</taxon>
        <taxon>Actinomadura</taxon>
    </lineage>
</organism>